<accession>A0A6C2U6F1</accession>
<dbReference type="EMBL" id="CAAHFG010000002">
    <property type="protein sequence ID" value="VGO14966.1"/>
    <property type="molecule type" value="Genomic_DNA"/>
</dbReference>
<dbReference type="AlphaFoldDB" id="A0A6C2U6F1"/>
<name>A0A6C2U6F1_PONDE</name>
<reference evidence="2 3" key="1">
    <citation type="submission" date="2019-04" db="EMBL/GenBank/DDBJ databases">
        <authorList>
            <person name="Van Vliet M D."/>
        </authorList>
    </citation>
    <scope>NUCLEOTIDE SEQUENCE [LARGE SCALE GENOMIC DNA]</scope>
    <source>
        <strain evidence="2 3">F1</strain>
    </source>
</reference>
<evidence type="ECO:0000256" key="1">
    <source>
        <dbReference type="SAM" id="SignalP"/>
    </source>
</evidence>
<dbReference type="Proteomes" id="UP000366872">
    <property type="component" value="Unassembled WGS sequence"/>
</dbReference>
<evidence type="ECO:0000313" key="3">
    <source>
        <dbReference type="Proteomes" id="UP000366872"/>
    </source>
</evidence>
<evidence type="ECO:0000313" key="2">
    <source>
        <dbReference type="EMBL" id="VGO14966.1"/>
    </source>
</evidence>
<sequence length="235" mass="26357">MRVPMKRFVLHLLALMVAAGSFGIGAADLLDDRAAKAVLAKNCIRLGTSELLPIDFQTACRVLEQSELVQAVQEEFAQSVSGDGKVEFPIIENGDGTFHYTNEKQQRTNLAELYRKQTDPHSFDYIVWASGKRFFGDYDVVIHLQVVDAAPAGIVYSVTTHAYPHNWLTRFSARRIGVTKRYFKKKMRLISTIAREIGTGLCEKEAFRNAWLKPAQETTVPLAKDNTEPAPPMKL</sequence>
<organism evidence="2 3">
    <name type="scientific">Pontiella desulfatans</name>
    <dbReference type="NCBI Taxonomy" id="2750659"/>
    <lineage>
        <taxon>Bacteria</taxon>
        <taxon>Pseudomonadati</taxon>
        <taxon>Kiritimatiellota</taxon>
        <taxon>Kiritimatiellia</taxon>
        <taxon>Kiritimatiellales</taxon>
        <taxon>Pontiellaceae</taxon>
        <taxon>Pontiella</taxon>
    </lineage>
</organism>
<keyword evidence="3" id="KW-1185">Reference proteome</keyword>
<feature type="chain" id="PRO_5025443946" evidence="1">
    <location>
        <begin position="27"/>
        <end position="235"/>
    </location>
</feature>
<feature type="signal peptide" evidence="1">
    <location>
        <begin position="1"/>
        <end position="26"/>
    </location>
</feature>
<gene>
    <name evidence="2" type="ORF">PDESU_03546</name>
</gene>
<protein>
    <submittedName>
        <fullName evidence="2">Uncharacterized protein</fullName>
    </submittedName>
</protein>
<proteinExistence type="predicted"/>
<keyword evidence="1" id="KW-0732">Signal</keyword>